<dbReference type="PANTHER" id="PTHR37822:SF2">
    <property type="entry name" value="SPORE PHOTOPRODUCT LYASE"/>
    <property type="match status" value="1"/>
</dbReference>
<dbReference type="GO" id="GO:0042601">
    <property type="term" value="C:endospore-forming forespore"/>
    <property type="evidence" value="ECO:0007669"/>
    <property type="project" value="TreeGrafter"/>
</dbReference>
<keyword evidence="2" id="KW-1185">Reference proteome</keyword>
<dbReference type="InterPro" id="IPR049539">
    <property type="entry name" value="SPL"/>
</dbReference>
<dbReference type="AlphaFoldDB" id="A0A2U8W2F0"/>
<dbReference type="NCBIfam" id="TIGR03886">
    <property type="entry name" value="lyase_spl_fam"/>
    <property type="match status" value="1"/>
</dbReference>
<dbReference type="PANTHER" id="PTHR37822">
    <property type="entry name" value="SPORE PHOTOPRODUCT LYASE-RELATED"/>
    <property type="match status" value="1"/>
</dbReference>
<sequence>MADIRDLIDIRTIYHEPAATDFPLGREILDRYPKAERIVVPSHWNIPTLHGNAGSVEDWTRIKRSVLVLGIKKGLAMRPNGRSAHFIAPSSSNGCAMACAYCYVPRRKGYANPISLFVNTDAIGAAIRRHAERQGPLPEPDQIDGQSWVYDIGENGDLSVDAMIGSGPRDLVAQFRTIPNAKASFATKAVNRDLLAYEPRGRTRIRFSLMPERIARIVDVRTSPIPERIAAIDDFVAAGYEVHVNFSPVILYEGWEADWRALFEAVDDALSPNAKAQLKCEIILLTHNAALHEVNLGWHPKAEALLWRPDIQEAKRSEGGGDNLRYRSGWKGRWLARFKTLLAQRMPYCTVRYAF</sequence>
<dbReference type="EMBL" id="CP029550">
    <property type="protein sequence ID" value="AWN39811.1"/>
    <property type="molecule type" value="Genomic_DNA"/>
</dbReference>
<evidence type="ECO:0000313" key="2">
    <source>
        <dbReference type="Proteomes" id="UP000245926"/>
    </source>
</evidence>
<dbReference type="InterPro" id="IPR023805">
    <property type="entry name" value="Uncharacterised_Spl-rel"/>
</dbReference>
<dbReference type="FunFam" id="3.40.50.12110:FF:000002">
    <property type="entry name" value="Spore photoproduct lyase"/>
    <property type="match status" value="1"/>
</dbReference>
<accession>A0A2U8W2F0</accession>
<dbReference type="RefSeq" id="WP_109887498.1">
    <property type="nucleotide sequence ID" value="NZ_CP029550.1"/>
</dbReference>
<protein>
    <submittedName>
        <fullName evidence="1">Spore photoproduct lyase family protein</fullName>
    </submittedName>
</protein>
<name>A0A2U8W2F0_9HYPH</name>
<gene>
    <name evidence="1" type="ORF">DK389_03745</name>
</gene>
<dbReference type="GO" id="GO:1904047">
    <property type="term" value="F:S-adenosyl-L-methionine binding"/>
    <property type="evidence" value="ECO:0007669"/>
    <property type="project" value="TreeGrafter"/>
</dbReference>
<dbReference type="Pfam" id="PF20903">
    <property type="entry name" value="SPL"/>
    <property type="match status" value="1"/>
</dbReference>
<dbReference type="OrthoDB" id="9783671at2"/>
<evidence type="ECO:0000313" key="1">
    <source>
        <dbReference type="EMBL" id="AWN39811.1"/>
    </source>
</evidence>
<dbReference type="Gene3D" id="3.40.50.12110">
    <property type="match status" value="1"/>
</dbReference>
<keyword evidence="1" id="KW-0456">Lyase</keyword>
<dbReference type="Proteomes" id="UP000245926">
    <property type="component" value="Chromosome"/>
</dbReference>
<dbReference type="Gene3D" id="3.80.30.30">
    <property type="match status" value="1"/>
</dbReference>
<dbReference type="GO" id="GO:0003913">
    <property type="term" value="F:DNA photolyase activity"/>
    <property type="evidence" value="ECO:0007669"/>
    <property type="project" value="TreeGrafter"/>
</dbReference>
<organism evidence="1 2">
    <name type="scientific">Methylobacterium durans</name>
    <dbReference type="NCBI Taxonomy" id="2202825"/>
    <lineage>
        <taxon>Bacteria</taxon>
        <taxon>Pseudomonadati</taxon>
        <taxon>Pseudomonadota</taxon>
        <taxon>Alphaproteobacteria</taxon>
        <taxon>Hyphomicrobiales</taxon>
        <taxon>Methylobacteriaceae</taxon>
        <taxon>Methylobacterium</taxon>
    </lineage>
</organism>
<dbReference type="GO" id="GO:0051539">
    <property type="term" value="F:4 iron, 4 sulfur cluster binding"/>
    <property type="evidence" value="ECO:0007669"/>
    <property type="project" value="TreeGrafter"/>
</dbReference>
<reference evidence="2" key="1">
    <citation type="submission" date="2018-05" db="EMBL/GenBank/DDBJ databases">
        <title>Complete Genome Sequence of Methylobacterium sp. 17SD2-17.</title>
        <authorList>
            <person name="Srinivasan S."/>
        </authorList>
    </citation>
    <scope>NUCLEOTIDE SEQUENCE [LARGE SCALE GENOMIC DNA]</scope>
    <source>
        <strain evidence="2">17SD2-17</strain>
    </source>
</reference>
<dbReference type="KEGG" id="mets:DK389_03745"/>
<proteinExistence type="predicted"/>